<evidence type="ECO:0000259" key="5">
    <source>
        <dbReference type="Pfam" id="PF01464"/>
    </source>
</evidence>
<reference evidence="6" key="1">
    <citation type="submission" date="2024-06" db="EMBL/GenBank/DDBJ databases">
        <title>Methylostella associata gen. nov., sp. nov., a novel Ancalomicrobiaceae-affiliated facultatively methylotrophic bacteria that feed on methanotrophs of the genus Methylococcus.</title>
        <authorList>
            <person name="Saltykova V."/>
            <person name="Danilova O.V."/>
            <person name="Oshkin I.Y."/>
            <person name="Belova S.E."/>
            <person name="Pimenov N.V."/>
            <person name="Dedysh S.N."/>
        </authorList>
    </citation>
    <scope>NUCLEOTIDE SEQUENCE</scope>
    <source>
        <strain evidence="6">S20</strain>
    </source>
</reference>
<accession>A0AAU7XED8</accession>
<organism evidence="6">
    <name type="scientific">Methyloraptor flagellatus</name>
    <dbReference type="NCBI Taxonomy" id="3162530"/>
    <lineage>
        <taxon>Bacteria</taxon>
        <taxon>Pseudomonadati</taxon>
        <taxon>Pseudomonadota</taxon>
        <taxon>Alphaproteobacteria</taxon>
        <taxon>Hyphomicrobiales</taxon>
        <taxon>Ancalomicrobiaceae</taxon>
        <taxon>Methyloraptor</taxon>
    </lineage>
</organism>
<dbReference type="InterPro" id="IPR000189">
    <property type="entry name" value="Transglyc_AS"/>
</dbReference>
<dbReference type="GO" id="GO:0008933">
    <property type="term" value="F:peptidoglycan lytic transglycosylase activity"/>
    <property type="evidence" value="ECO:0007669"/>
    <property type="project" value="InterPro"/>
</dbReference>
<comment type="similarity">
    <text evidence="1">Belongs to the transglycosylase Slt family.</text>
</comment>
<protein>
    <submittedName>
        <fullName evidence="6">Transglycosylase SLT domain-containing protein</fullName>
    </submittedName>
</protein>
<evidence type="ECO:0000256" key="1">
    <source>
        <dbReference type="ARBA" id="ARBA00007734"/>
    </source>
</evidence>
<dbReference type="RefSeq" id="WP_407050315.1">
    <property type="nucleotide sequence ID" value="NZ_CP158568.1"/>
</dbReference>
<dbReference type="GO" id="GO:0000270">
    <property type="term" value="P:peptidoglycan metabolic process"/>
    <property type="evidence" value="ECO:0007669"/>
    <property type="project" value="InterPro"/>
</dbReference>
<keyword evidence="4" id="KW-0732">Signal</keyword>
<dbReference type="InterPro" id="IPR023346">
    <property type="entry name" value="Lysozyme-like_dom_sf"/>
</dbReference>
<evidence type="ECO:0000313" key="6">
    <source>
        <dbReference type="EMBL" id="XBY45225.1"/>
    </source>
</evidence>
<dbReference type="SUPFAM" id="SSF53955">
    <property type="entry name" value="Lysozyme-like"/>
    <property type="match status" value="1"/>
</dbReference>
<dbReference type="GO" id="GO:0016020">
    <property type="term" value="C:membrane"/>
    <property type="evidence" value="ECO:0007669"/>
    <property type="project" value="InterPro"/>
</dbReference>
<feature type="region of interest" description="Disordered" evidence="3">
    <location>
        <begin position="39"/>
        <end position="88"/>
    </location>
</feature>
<proteinExistence type="inferred from homology"/>
<feature type="compositionally biased region" description="Low complexity" evidence="3">
    <location>
        <begin position="187"/>
        <end position="198"/>
    </location>
</feature>
<name>A0AAU7XED8_9HYPH</name>
<feature type="compositionally biased region" description="Gly residues" evidence="3">
    <location>
        <begin position="147"/>
        <end position="156"/>
    </location>
</feature>
<gene>
    <name evidence="6" type="ORF">ABS361_02725</name>
</gene>
<evidence type="ECO:0000256" key="4">
    <source>
        <dbReference type="SAM" id="SignalP"/>
    </source>
</evidence>
<dbReference type="InterPro" id="IPR008258">
    <property type="entry name" value="Transglycosylase_SLT_dom_1"/>
</dbReference>
<evidence type="ECO:0000256" key="2">
    <source>
        <dbReference type="ARBA" id="ARBA00009387"/>
    </source>
</evidence>
<dbReference type="AlphaFoldDB" id="A0AAU7XED8"/>
<dbReference type="KEGG" id="mflg:ABS361_02725"/>
<sequence length="355" mass="35572">MPIPLKAGLIATAALAALVPAGLIVKATIPKPAEPVDVLASTSDAPPAASATIAPKGAEAQAKDGTATEASAGQPAPGPTAPHVSQATADLPKAVRTEPFTLAAAASAGHAYAGVPQTFEPVAATDAMAAAQRLRETFAMMDGVKGAAGGAAGTGGAADRPFLPSAGATGPQILPPAPSADGRDRPAVALAPPALGGATQDGATPGADAASAGSDTKVAAIDPAASHEAADPLHKLVADAAAENGVPVALATAIVDMESGFDPTKTSDEGKIGLMQIRYETARNLGFRGRSAELKSPEVNVKYGMKYLAAAYKRADKDTCKTAMKFTSGVYTERLRPQHIEYCNKLKEKLPATTG</sequence>
<feature type="compositionally biased region" description="Low complexity" evidence="3">
    <location>
        <begin position="40"/>
        <end position="55"/>
    </location>
</feature>
<feature type="chain" id="PRO_5043380853" evidence="4">
    <location>
        <begin position="17"/>
        <end position="355"/>
    </location>
</feature>
<feature type="signal peptide" evidence="4">
    <location>
        <begin position="1"/>
        <end position="16"/>
    </location>
</feature>
<evidence type="ECO:0000256" key="3">
    <source>
        <dbReference type="SAM" id="MobiDB-lite"/>
    </source>
</evidence>
<feature type="region of interest" description="Disordered" evidence="3">
    <location>
        <begin position="147"/>
        <end position="215"/>
    </location>
</feature>
<dbReference type="EMBL" id="CP158568">
    <property type="protein sequence ID" value="XBY45225.1"/>
    <property type="molecule type" value="Genomic_DNA"/>
</dbReference>
<comment type="similarity">
    <text evidence="2">Belongs to the virb1 family.</text>
</comment>
<dbReference type="Pfam" id="PF01464">
    <property type="entry name" value="SLT"/>
    <property type="match status" value="1"/>
</dbReference>
<feature type="domain" description="Transglycosylase SLT" evidence="5">
    <location>
        <begin position="237"/>
        <end position="324"/>
    </location>
</feature>
<dbReference type="Gene3D" id="1.10.530.10">
    <property type="match status" value="1"/>
</dbReference>
<dbReference type="PROSITE" id="PS00922">
    <property type="entry name" value="TRANSGLYCOSYLASE"/>
    <property type="match status" value="1"/>
</dbReference>